<evidence type="ECO:0000256" key="1">
    <source>
        <dbReference type="SAM" id="SignalP"/>
    </source>
</evidence>
<keyword evidence="1" id="KW-0732">Signal</keyword>
<accession>A0ABR5TLN8</accession>
<feature type="signal peptide" evidence="1">
    <location>
        <begin position="1"/>
        <end position="22"/>
    </location>
</feature>
<evidence type="ECO:0000313" key="2">
    <source>
        <dbReference type="EMBL" id="KXB57858.1"/>
    </source>
</evidence>
<gene>
    <name evidence="2" type="ORF">HMPREF1871_00773</name>
</gene>
<comment type="caution">
    <text evidence="2">The sequence shown here is derived from an EMBL/GenBank/DDBJ whole genome shotgun (WGS) entry which is preliminary data.</text>
</comment>
<reference evidence="2 3" key="1">
    <citation type="submission" date="2016-01" db="EMBL/GenBank/DDBJ databases">
        <authorList>
            <person name="Mitreva M."/>
            <person name="Pepin K.H."/>
            <person name="Mihindukulasuriya K.A."/>
            <person name="Fulton R."/>
            <person name="Fronick C."/>
            <person name="O'Laughlin M."/>
            <person name="Miner T."/>
            <person name="Herter B."/>
            <person name="Rosa B.A."/>
            <person name="Cordes M."/>
            <person name="Tomlinson C."/>
            <person name="Wollam A."/>
            <person name="Palsikar V.B."/>
            <person name="Mardis E.R."/>
            <person name="Wilson R.K."/>
        </authorList>
    </citation>
    <scope>NUCLEOTIDE SEQUENCE [LARGE SCALE GENOMIC DNA]</scope>
    <source>
        <strain evidence="2 3">KA00071</strain>
    </source>
</reference>
<sequence length="748" mass="85405">MKIKKLIASFLAIMLIFSTALASNILAKEQQTTKISTVTYDKVTKKSTKTVGELNFVVKNGFPLKEVTKFQSIDGVAEMPQLKDGFYNVTLEENNYYQMSDTPVTVENGTWTFEGEDGDNILTVEKKEGVEIPSPKPNEEEIEKVLLVQGDNISNLSGLEFEISDGKNKEKVVVDNNGALNLKIKENKSYILKLLSKEKYEMQDISFKCVKGTSDFGTPIYKLIGKDNKEISSINLTKKQKVKQEQEFTFNVLCGSCGKISIAKEMNFKVEDNLGNKKIYKSNQGIVKFNLLEGSKYQVSLQKDSDYSMDIVNIEVKNIEGELKVYSDNKIFKDFIMTKISNTECVETLCSFSDKKIKMAEIPVKVNENGLLRDLKADEEMIFDLYDTSKSEPVGEVKTVNGKIPSLEVYEKDDYILFTSEKNKKFIMADTPFKKEVSELYFISNGTGKLPIRHKTKNPYAEGAKLNIDYLEVRHLGKDEQIHKKYYIDYIRIKQDENNPQDYSKVKFIFTSEYDTVTATTLQEDQWGVPLTGIELLENVQYSVRVEDPEGKYAIENFPLVLVDKSERGPHHPLGWGDGKYVFNHSYCGNATFLTLVKKGTENDHNTEIVCSTGNTTITGMNFKDLKLRTIHPDKSEVANIAKLKNKDFDLYRFKLINPKRCEVTKMADGNFAIHRKIKDNKIVEKVYQVNKDKTLTELKFKQNKNIVDIDTKTLSIYDTVILYRDNNEKSLEEAKENIINKIGYLDN</sequence>
<name>A0ABR5TLN8_9BACL</name>
<organism evidence="2 3">
    <name type="scientific">Gemelliphila asaccharolytica</name>
    <dbReference type="NCBI Taxonomy" id="502393"/>
    <lineage>
        <taxon>Bacteria</taxon>
        <taxon>Bacillati</taxon>
        <taxon>Bacillota</taxon>
        <taxon>Bacilli</taxon>
        <taxon>Bacillales</taxon>
        <taxon>Gemellaceae</taxon>
        <taxon>Gemelliphila</taxon>
    </lineage>
</organism>
<dbReference type="RefSeq" id="WP_157058058.1">
    <property type="nucleotide sequence ID" value="NZ_KQ959881.1"/>
</dbReference>
<feature type="non-terminal residue" evidence="2">
    <location>
        <position position="748"/>
    </location>
</feature>
<dbReference type="EMBL" id="LSDB01000031">
    <property type="protein sequence ID" value="KXB57858.1"/>
    <property type="molecule type" value="Genomic_DNA"/>
</dbReference>
<evidence type="ECO:0000313" key="3">
    <source>
        <dbReference type="Proteomes" id="UP000070467"/>
    </source>
</evidence>
<evidence type="ECO:0008006" key="4">
    <source>
        <dbReference type="Google" id="ProtNLM"/>
    </source>
</evidence>
<keyword evidence="3" id="KW-1185">Reference proteome</keyword>
<feature type="chain" id="PRO_5047129800" description="Prealbumin-like fold domain-containing protein" evidence="1">
    <location>
        <begin position="23"/>
        <end position="748"/>
    </location>
</feature>
<dbReference type="Proteomes" id="UP000070467">
    <property type="component" value="Unassembled WGS sequence"/>
</dbReference>
<proteinExistence type="predicted"/>
<protein>
    <recommendedName>
        <fullName evidence="4">Prealbumin-like fold domain-containing protein</fullName>
    </recommendedName>
</protein>